<dbReference type="InterPro" id="IPR002582">
    <property type="entry name" value="ACPS"/>
</dbReference>
<dbReference type="Pfam" id="PF01648">
    <property type="entry name" value="ACPS"/>
    <property type="match status" value="1"/>
</dbReference>
<dbReference type="InterPro" id="IPR004568">
    <property type="entry name" value="Ppantetheine-prot_Trfase_dom"/>
</dbReference>
<evidence type="ECO:0000259" key="9">
    <source>
        <dbReference type="Pfam" id="PF01648"/>
    </source>
</evidence>
<comment type="function">
    <text evidence="8">Transfers the 4'-phosphopantetheine moiety from coenzyme A to a Ser of acyl-carrier-protein.</text>
</comment>
<keyword evidence="8" id="KW-0963">Cytoplasm</keyword>
<dbReference type="Gene3D" id="3.90.470.20">
    <property type="entry name" value="4'-phosphopantetheinyl transferase domain"/>
    <property type="match status" value="1"/>
</dbReference>
<gene>
    <name evidence="8" type="primary">acpS</name>
    <name evidence="10" type="ORF">SAMN06275492_101192</name>
</gene>
<keyword evidence="2 8" id="KW-0808">Transferase</keyword>
<evidence type="ECO:0000256" key="8">
    <source>
        <dbReference type="HAMAP-Rule" id="MF_00101"/>
    </source>
</evidence>
<protein>
    <recommendedName>
        <fullName evidence="8">Holo-[acyl-carrier-protein] synthase</fullName>
        <shortName evidence="8">Holo-ACP synthase</shortName>
        <ecNumber evidence="8">2.7.8.7</ecNumber>
    </recommendedName>
    <alternativeName>
        <fullName evidence="8">4'-phosphopantetheinyl transferase AcpS</fullName>
    </alternativeName>
</protein>
<evidence type="ECO:0000313" key="10">
    <source>
        <dbReference type="EMBL" id="SMG10372.1"/>
    </source>
</evidence>
<keyword evidence="11" id="KW-1185">Reference proteome</keyword>
<dbReference type="Proteomes" id="UP000193355">
    <property type="component" value="Unassembled WGS sequence"/>
</dbReference>
<dbReference type="InterPro" id="IPR037143">
    <property type="entry name" value="4-PPantetheinyl_Trfase_dom_sf"/>
</dbReference>
<keyword evidence="5 8" id="KW-0460">Magnesium</keyword>
<dbReference type="AlphaFoldDB" id="A0A1X7I7Q3"/>
<dbReference type="NCBIfam" id="TIGR00516">
    <property type="entry name" value="acpS"/>
    <property type="match status" value="1"/>
</dbReference>
<evidence type="ECO:0000256" key="7">
    <source>
        <dbReference type="ARBA" id="ARBA00023160"/>
    </source>
</evidence>
<evidence type="ECO:0000256" key="4">
    <source>
        <dbReference type="ARBA" id="ARBA00022832"/>
    </source>
</evidence>
<evidence type="ECO:0000256" key="5">
    <source>
        <dbReference type="ARBA" id="ARBA00022842"/>
    </source>
</evidence>
<evidence type="ECO:0000256" key="6">
    <source>
        <dbReference type="ARBA" id="ARBA00023098"/>
    </source>
</evidence>
<dbReference type="HAMAP" id="MF_00101">
    <property type="entry name" value="AcpS"/>
    <property type="match status" value="1"/>
</dbReference>
<keyword evidence="6 8" id="KW-0443">Lipid metabolism</keyword>
<dbReference type="EMBL" id="FXBB01000001">
    <property type="protein sequence ID" value="SMG10372.1"/>
    <property type="molecule type" value="Genomic_DNA"/>
</dbReference>
<evidence type="ECO:0000256" key="2">
    <source>
        <dbReference type="ARBA" id="ARBA00022679"/>
    </source>
</evidence>
<evidence type="ECO:0000313" key="11">
    <source>
        <dbReference type="Proteomes" id="UP000193355"/>
    </source>
</evidence>
<keyword evidence="4 8" id="KW-0276">Fatty acid metabolism</keyword>
<dbReference type="EC" id="2.7.8.7" evidence="8"/>
<comment type="cofactor">
    <cofactor evidence="8">
        <name>Mg(2+)</name>
        <dbReference type="ChEBI" id="CHEBI:18420"/>
    </cofactor>
</comment>
<sequence>MSEGVNGQMILGVGVDLCSISRMSRFSRDDHFVSRVFSSEEIDYAFSKHCPARHLASSFAAREAFSKASGLPLAKVAFKGVSVSRSESGPVLNLKALDEGLLAQISSSRFHLSLSHEGDYAVAFVVMEGDFRHD</sequence>
<dbReference type="GO" id="GO:0000287">
    <property type="term" value="F:magnesium ion binding"/>
    <property type="evidence" value="ECO:0007669"/>
    <property type="project" value="UniProtKB-UniRule"/>
</dbReference>
<feature type="binding site" evidence="8">
    <location>
        <position position="16"/>
    </location>
    <ligand>
        <name>Mg(2+)</name>
        <dbReference type="ChEBI" id="CHEBI:18420"/>
    </ligand>
</feature>
<proteinExistence type="inferred from homology"/>
<reference evidence="11" key="1">
    <citation type="submission" date="2017-04" db="EMBL/GenBank/DDBJ databases">
        <authorList>
            <person name="Varghese N."/>
            <person name="Submissions S."/>
        </authorList>
    </citation>
    <scope>NUCLEOTIDE SEQUENCE [LARGE SCALE GENOMIC DNA]</scope>
    <source>
        <strain evidence="11">USBA 82</strain>
    </source>
</reference>
<dbReference type="InterPro" id="IPR008278">
    <property type="entry name" value="4-PPantetheinyl_Trfase_dom"/>
</dbReference>
<dbReference type="GO" id="GO:0008897">
    <property type="term" value="F:holo-[acyl-carrier-protein] synthase activity"/>
    <property type="evidence" value="ECO:0007669"/>
    <property type="project" value="UniProtKB-UniRule"/>
</dbReference>
<evidence type="ECO:0000256" key="1">
    <source>
        <dbReference type="ARBA" id="ARBA00022516"/>
    </source>
</evidence>
<dbReference type="GO" id="GO:0005737">
    <property type="term" value="C:cytoplasm"/>
    <property type="evidence" value="ECO:0007669"/>
    <property type="project" value="UniProtKB-SubCell"/>
</dbReference>
<organism evidence="10 11">
    <name type="scientific">Dethiosulfovibrio salsuginis</name>
    <dbReference type="NCBI Taxonomy" id="561720"/>
    <lineage>
        <taxon>Bacteria</taxon>
        <taxon>Thermotogati</taxon>
        <taxon>Synergistota</taxon>
        <taxon>Synergistia</taxon>
        <taxon>Synergistales</taxon>
        <taxon>Dethiosulfovibrionaceae</taxon>
        <taxon>Dethiosulfovibrio</taxon>
    </lineage>
</organism>
<dbReference type="NCBIfam" id="TIGR00556">
    <property type="entry name" value="pantethn_trn"/>
    <property type="match status" value="1"/>
</dbReference>
<comment type="subcellular location">
    <subcellularLocation>
        <location evidence="8">Cytoplasm</location>
    </subcellularLocation>
</comment>
<name>A0A1X7I7Q3_9BACT</name>
<evidence type="ECO:0000256" key="3">
    <source>
        <dbReference type="ARBA" id="ARBA00022723"/>
    </source>
</evidence>
<dbReference type="STRING" id="561720.SAMN06275492_101192"/>
<feature type="domain" description="4'-phosphopantetheinyl transferase" evidence="9">
    <location>
        <begin position="12"/>
        <end position="125"/>
    </location>
</feature>
<keyword evidence="7 8" id="KW-0275">Fatty acid biosynthesis</keyword>
<accession>A0A1X7I7Q3</accession>
<dbReference type="GO" id="GO:0006633">
    <property type="term" value="P:fatty acid biosynthetic process"/>
    <property type="evidence" value="ECO:0007669"/>
    <property type="project" value="UniProtKB-UniRule"/>
</dbReference>
<keyword evidence="3 8" id="KW-0479">Metal-binding</keyword>
<comment type="similarity">
    <text evidence="8">Belongs to the P-Pant transferase superfamily. AcpS family.</text>
</comment>
<dbReference type="SUPFAM" id="SSF56214">
    <property type="entry name" value="4'-phosphopantetheinyl transferase"/>
    <property type="match status" value="1"/>
</dbReference>
<comment type="catalytic activity">
    <reaction evidence="8">
        <text>apo-[ACP] + CoA = holo-[ACP] + adenosine 3',5'-bisphosphate + H(+)</text>
        <dbReference type="Rhea" id="RHEA:12068"/>
        <dbReference type="Rhea" id="RHEA-COMP:9685"/>
        <dbReference type="Rhea" id="RHEA-COMP:9690"/>
        <dbReference type="ChEBI" id="CHEBI:15378"/>
        <dbReference type="ChEBI" id="CHEBI:29999"/>
        <dbReference type="ChEBI" id="CHEBI:57287"/>
        <dbReference type="ChEBI" id="CHEBI:58343"/>
        <dbReference type="ChEBI" id="CHEBI:64479"/>
        <dbReference type="EC" id="2.7.8.7"/>
    </reaction>
</comment>
<feature type="binding site" evidence="8">
    <location>
        <position position="63"/>
    </location>
    <ligand>
        <name>Mg(2+)</name>
        <dbReference type="ChEBI" id="CHEBI:18420"/>
    </ligand>
</feature>
<keyword evidence="1 8" id="KW-0444">Lipid biosynthesis</keyword>